<dbReference type="OrthoDB" id="2159786at2759"/>
<feature type="compositionally biased region" description="Low complexity" evidence="1">
    <location>
        <begin position="281"/>
        <end position="331"/>
    </location>
</feature>
<feature type="region of interest" description="Disordered" evidence="1">
    <location>
        <begin position="164"/>
        <end position="217"/>
    </location>
</feature>
<feature type="compositionally biased region" description="Basic and acidic residues" evidence="1">
    <location>
        <begin position="271"/>
        <end position="280"/>
    </location>
</feature>
<dbReference type="STRING" id="401625.A0A0N7L9X2"/>
<evidence type="ECO:0000313" key="3">
    <source>
        <dbReference type="Proteomes" id="UP000054845"/>
    </source>
</evidence>
<sequence>MGLEIAGMGCVDKASGRRSVSHASQPSLHATRAKLNYIRALSSKRAFHRANLLVELVPNLIAMGQSREALEEISIVITSWPFRSEPMLHLYAGLLILQLGALELPTEDVPKEEASNMRAPEVHIPPFDPERDADLLRVASHHFEGCINAGATQSTLINMERQRLQTSQKLKTKKAKRRMRSGLKKRKRGIAETDDSGEEEEEEEEEEQGEGGEGNVEDAIDINTNAARDQWAVEMARAYLDLIRTWLPRRSRSASAAESQRRLKRELIQEGLEYRERREGSSISSSSSSSSSSRTNASAPSQASSSSSRSASDASRASSDSDSSASDSDSR</sequence>
<keyword evidence="3" id="KW-1185">Reference proteome</keyword>
<dbReference type="AlphaFoldDB" id="A0A0N7L9X2"/>
<feature type="region of interest" description="Disordered" evidence="1">
    <location>
        <begin position="271"/>
        <end position="331"/>
    </location>
</feature>
<evidence type="ECO:0000256" key="1">
    <source>
        <dbReference type="SAM" id="MobiDB-lite"/>
    </source>
</evidence>
<accession>A0A0N7L9X2</accession>
<evidence type="ECO:0000313" key="2">
    <source>
        <dbReference type="EMBL" id="CEH14978.1"/>
    </source>
</evidence>
<feature type="compositionally biased region" description="Basic residues" evidence="1">
    <location>
        <begin position="170"/>
        <end position="188"/>
    </location>
</feature>
<dbReference type="Proteomes" id="UP000054845">
    <property type="component" value="Unassembled WGS sequence"/>
</dbReference>
<proteinExistence type="predicted"/>
<reference evidence="2 3" key="1">
    <citation type="submission" date="2014-09" db="EMBL/GenBank/DDBJ databases">
        <authorList>
            <person name="Magalhaes I.L.F."/>
            <person name="Oliveira U."/>
            <person name="Santos F.R."/>
            <person name="Vidigal T.H.D.A."/>
            <person name="Brescovit A.D."/>
            <person name="Santos A.J."/>
        </authorList>
    </citation>
    <scope>NUCLEOTIDE SEQUENCE [LARGE SCALE GENOMIC DNA]</scope>
</reference>
<name>A0A0N7L9X2_9BASI</name>
<protein>
    <submittedName>
        <fullName evidence="2">Uncharacterized protein</fullName>
    </submittedName>
</protein>
<dbReference type="EMBL" id="CCYA01000250">
    <property type="protein sequence ID" value="CEH14978.1"/>
    <property type="molecule type" value="Genomic_DNA"/>
</dbReference>
<organism evidence="2 3">
    <name type="scientific">Ceraceosorus bombacis</name>
    <dbReference type="NCBI Taxonomy" id="401625"/>
    <lineage>
        <taxon>Eukaryota</taxon>
        <taxon>Fungi</taxon>
        <taxon>Dikarya</taxon>
        <taxon>Basidiomycota</taxon>
        <taxon>Ustilaginomycotina</taxon>
        <taxon>Exobasidiomycetes</taxon>
        <taxon>Ceraceosorales</taxon>
        <taxon>Ceraceosoraceae</taxon>
        <taxon>Ceraceosorus</taxon>
    </lineage>
</organism>
<feature type="compositionally biased region" description="Acidic residues" evidence="1">
    <location>
        <begin position="192"/>
        <end position="217"/>
    </location>
</feature>